<dbReference type="HOGENOM" id="CLU_2586363_0_0_10"/>
<dbReference type="Proteomes" id="UP000005631">
    <property type="component" value="Chromosome"/>
</dbReference>
<reference evidence="1 2" key="1">
    <citation type="journal article" date="2012" name="Stand. Genomic Sci.">
        <title>Genome sequence of the orange-pigmented seawater bacterium Owenweeksia hongkongensis type strain (UST20020801(T)).</title>
        <authorList>
            <person name="Riedel T."/>
            <person name="Held B."/>
            <person name="Nolan M."/>
            <person name="Lucas S."/>
            <person name="Lapidus A."/>
            <person name="Tice H."/>
            <person name="Del Rio T.G."/>
            <person name="Cheng J.F."/>
            <person name="Han C."/>
            <person name="Tapia R."/>
            <person name="Goodwin L.A."/>
            <person name="Pitluck S."/>
            <person name="Liolios K."/>
            <person name="Mavromatis K."/>
            <person name="Pagani I."/>
            <person name="Ivanova N."/>
            <person name="Mikhailova N."/>
            <person name="Pati A."/>
            <person name="Chen A."/>
            <person name="Palaniappan K."/>
            <person name="Rohde M."/>
            <person name="Tindall B.J."/>
            <person name="Detter J.C."/>
            <person name="Goker M."/>
            <person name="Woyke T."/>
            <person name="Bristow J."/>
            <person name="Eisen J.A."/>
            <person name="Markowitz V."/>
            <person name="Hugenholtz P."/>
            <person name="Klenk H.P."/>
            <person name="Kyrpides N.C."/>
        </authorList>
    </citation>
    <scope>NUCLEOTIDE SEQUENCE</scope>
    <source>
        <strain evidence="2">DSM 17368 / JCM 12287 / NRRL B-23963</strain>
    </source>
</reference>
<dbReference type="RefSeq" id="WP_014203735.1">
    <property type="nucleotide sequence ID" value="NC_016599.1"/>
</dbReference>
<gene>
    <name evidence="1" type="ordered locus">Oweho_3439</name>
</gene>
<organism evidence="1 2">
    <name type="scientific">Owenweeksia hongkongensis (strain DSM 17368 / CIP 108786 / JCM 12287 / NRRL B-23963 / UST20020801)</name>
    <dbReference type="NCBI Taxonomy" id="926562"/>
    <lineage>
        <taxon>Bacteria</taxon>
        <taxon>Pseudomonadati</taxon>
        <taxon>Bacteroidota</taxon>
        <taxon>Flavobacteriia</taxon>
        <taxon>Flavobacteriales</taxon>
        <taxon>Owenweeksiaceae</taxon>
        <taxon>Owenweeksia</taxon>
    </lineage>
</organism>
<protein>
    <submittedName>
        <fullName evidence="1">Uncharacterized protein</fullName>
    </submittedName>
</protein>
<dbReference type="OrthoDB" id="1454737at2"/>
<dbReference type="EMBL" id="CP003156">
    <property type="protein sequence ID" value="AEV34388.1"/>
    <property type="molecule type" value="Genomic_DNA"/>
</dbReference>
<dbReference type="KEGG" id="oho:Oweho_3439"/>
<proteinExistence type="predicted"/>
<evidence type="ECO:0000313" key="2">
    <source>
        <dbReference type="Proteomes" id="UP000005631"/>
    </source>
</evidence>
<evidence type="ECO:0000313" key="1">
    <source>
        <dbReference type="EMBL" id="AEV34388.1"/>
    </source>
</evidence>
<keyword evidence="2" id="KW-1185">Reference proteome</keyword>
<name>G8R5S2_OWEHD</name>
<dbReference type="AlphaFoldDB" id="G8R5S2"/>
<sequence>MELTLSLCTNCDYNTQCTLRNGHAVHTCDEHFASTVESQIKTFHEPELKHFTGLCGNCELKDDCHWRNDDIITFHCEHYL</sequence>
<accession>G8R5S2</accession>
<dbReference type="STRING" id="926562.Oweho_3439"/>